<proteinExistence type="predicted"/>
<comment type="caution">
    <text evidence="1">The sequence shown here is derived from an EMBL/GenBank/DDBJ whole genome shotgun (WGS) entry which is preliminary data.</text>
</comment>
<name>A0A388TA44_TERA1</name>
<organism evidence="1 2">
    <name type="scientific">Termititenax aidoneus</name>
    <dbReference type="NCBI Taxonomy" id="2218524"/>
    <lineage>
        <taxon>Bacteria</taxon>
        <taxon>Bacillati</taxon>
        <taxon>Candidatus Margulisiibacteriota</taxon>
        <taxon>Candidatus Termititenacia</taxon>
        <taxon>Candidatus Termititenacales</taxon>
        <taxon>Candidatus Termititenacaceae</taxon>
        <taxon>Candidatus Termititenax</taxon>
    </lineage>
</organism>
<dbReference type="AlphaFoldDB" id="A0A388TA44"/>
<accession>A0A388TA44</accession>
<reference evidence="1 2" key="1">
    <citation type="journal article" date="2019" name="ISME J.">
        <title>Genome analyses of uncultured TG2/ZB3 bacteria in 'Margulisbacteria' specifically attached to ectosymbiotic spirochetes of protists in the termite gut.</title>
        <authorList>
            <person name="Utami Y.D."/>
            <person name="Kuwahara H."/>
            <person name="Igai K."/>
            <person name="Murakami T."/>
            <person name="Sugaya K."/>
            <person name="Morikawa T."/>
            <person name="Nagura Y."/>
            <person name="Yuki M."/>
            <person name="Deevong P."/>
            <person name="Inoue T."/>
            <person name="Kihara K."/>
            <person name="Lo N."/>
            <person name="Yamada A."/>
            <person name="Ohkuma M."/>
            <person name="Hongoh Y."/>
        </authorList>
    </citation>
    <scope>NUCLEOTIDE SEQUENCE [LARGE SCALE GENOMIC DNA]</scope>
    <source>
        <strain evidence="1">NkOx7-01</strain>
    </source>
</reference>
<evidence type="ECO:0000313" key="2">
    <source>
        <dbReference type="Proteomes" id="UP000269352"/>
    </source>
</evidence>
<gene>
    <name evidence="1" type="ORF">NO1_0562</name>
</gene>
<dbReference type="EMBL" id="BGZN01000006">
    <property type="protein sequence ID" value="GBR73128.1"/>
    <property type="molecule type" value="Genomic_DNA"/>
</dbReference>
<protein>
    <submittedName>
        <fullName evidence="1">Uncharacterized protein</fullName>
    </submittedName>
</protein>
<sequence>MGTTLEEFKGIGIDTESKEFLAGIKYGRNLRAEKFKTCVGFIRYWANLNERKIKAVKEAA</sequence>
<keyword evidence="2" id="KW-1185">Reference proteome</keyword>
<dbReference type="Proteomes" id="UP000269352">
    <property type="component" value="Unassembled WGS sequence"/>
</dbReference>
<evidence type="ECO:0000313" key="1">
    <source>
        <dbReference type="EMBL" id="GBR73128.1"/>
    </source>
</evidence>